<reference evidence="4 5" key="1">
    <citation type="journal article" date="2023" name="Insect Mol. Biol.">
        <title>Genome sequencing provides insights into the evolution of gene families encoding plant cell wall-degrading enzymes in longhorned beetles.</title>
        <authorList>
            <person name="Shin N.R."/>
            <person name="Okamura Y."/>
            <person name="Kirsch R."/>
            <person name="Pauchet Y."/>
        </authorList>
    </citation>
    <scope>NUCLEOTIDE SEQUENCE [LARGE SCALE GENOMIC DNA]</scope>
    <source>
        <strain evidence="4">EAD_L_NR</strain>
    </source>
</reference>
<keyword evidence="1" id="KW-0040">ANK repeat</keyword>
<evidence type="ECO:0000256" key="2">
    <source>
        <dbReference type="SAM" id="MobiDB-lite"/>
    </source>
</evidence>
<dbReference type="Gene3D" id="3.40.50.300">
    <property type="entry name" value="P-loop containing nucleotide triphosphate hydrolases"/>
    <property type="match status" value="1"/>
</dbReference>
<dbReference type="InterPro" id="IPR027417">
    <property type="entry name" value="P-loop_NTPase"/>
</dbReference>
<dbReference type="SMART" id="SM00248">
    <property type="entry name" value="ANK"/>
    <property type="match status" value="2"/>
</dbReference>
<dbReference type="InterPro" id="IPR007111">
    <property type="entry name" value="NACHT_NTPase"/>
</dbReference>
<gene>
    <name evidence="4" type="ORF">NQ315_014912</name>
</gene>
<evidence type="ECO:0000313" key="5">
    <source>
        <dbReference type="Proteomes" id="UP001159042"/>
    </source>
</evidence>
<dbReference type="InterPro" id="IPR036770">
    <property type="entry name" value="Ankyrin_rpt-contain_sf"/>
</dbReference>
<comment type="caution">
    <text evidence="4">The sequence shown here is derived from an EMBL/GenBank/DDBJ whole genome shotgun (WGS) entry which is preliminary data.</text>
</comment>
<dbReference type="SUPFAM" id="SSF52540">
    <property type="entry name" value="P-loop containing nucleoside triphosphate hydrolases"/>
    <property type="match status" value="1"/>
</dbReference>
<protein>
    <recommendedName>
        <fullName evidence="3">NACHT domain-containing protein</fullName>
    </recommendedName>
</protein>
<dbReference type="PANTHER" id="PTHR46312">
    <property type="entry name" value="NACHT DOMAIN-CONTAINING PROTEIN"/>
    <property type="match status" value="1"/>
</dbReference>
<feature type="domain" description="NACHT" evidence="3">
    <location>
        <begin position="722"/>
        <end position="846"/>
    </location>
</feature>
<dbReference type="PANTHER" id="PTHR46312:SF2">
    <property type="entry name" value="NUCLEOTIDE-BINDING OLIGOMERIZATION DOMAIN-CONTAINING PROTEIN 2-LIKE"/>
    <property type="match status" value="1"/>
</dbReference>
<organism evidence="4 5">
    <name type="scientific">Exocentrus adspersus</name>
    <dbReference type="NCBI Taxonomy" id="1586481"/>
    <lineage>
        <taxon>Eukaryota</taxon>
        <taxon>Metazoa</taxon>
        <taxon>Ecdysozoa</taxon>
        <taxon>Arthropoda</taxon>
        <taxon>Hexapoda</taxon>
        <taxon>Insecta</taxon>
        <taxon>Pterygota</taxon>
        <taxon>Neoptera</taxon>
        <taxon>Endopterygota</taxon>
        <taxon>Coleoptera</taxon>
        <taxon>Polyphaga</taxon>
        <taxon>Cucujiformia</taxon>
        <taxon>Chrysomeloidea</taxon>
        <taxon>Cerambycidae</taxon>
        <taxon>Lamiinae</taxon>
        <taxon>Acanthocinini</taxon>
        <taxon>Exocentrus</taxon>
    </lineage>
</organism>
<dbReference type="InterPro" id="IPR002110">
    <property type="entry name" value="Ankyrin_rpt"/>
</dbReference>
<feature type="region of interest" description="Disordered" evidence="2">
    <location>
        <begin position="178"/>
        <end position="197"/>
    </location>
</feature>
<keyword evidence="5" id="KW-1185">Reference proteome</keyword>
<evidence type="ECO:0000259" key="3">
    <source>
        <dbReference type="PROSITE" id="PS50837"/>
    </source>
</evidence>
<feature type="repeat" description="ANK" evidence="1">
    <location>
        <begin position="1257"/>
        <end position="1289"/>
    </location>
</feature>
<dbReference type="PROSITE" id="PS50837">
    <property type="entry name" value="NACHT"/>
    <property type="match status" value="1"/>
</dbReference>
<proteinExistence type="predicted"/>
<dbReference type="Proteomes" id="UP001159042">
    <property type="component" value="Unassembled WGS sequence"/>
</dbReference>
<dbReference type="PROSITE" id="PS50088">
    <property type="entry name" value="ANK_REPEAT"/>
    <property type="match status" value="1"/>
</dbReference>
<evidence type="ECO:0000313" key="4">
    <source>
        <dbReference type="EMBL" id="KAJ8909961.1"/>
    </source>
</evidence>
<evidence type="ECO:0000256" key="1">
    <source>
        <dbReference type="PROSITE-ProRule" id="PRU00023"/>
    </source>
</evidence>
<dbReference type="SUPFAM" id="SSF48403">
    <property type="entry name" value="Ankyrin repeat"/>
    <property type="match status" value="1"/>
</dbReference>
<dbReference type="PROSITE" id="PS50297">
    <property type="entry name" value="ANK_REP_REGION"/>
    <property type="match status" value="1"/>
</dbReference>
<dbReference type="Gene3D" id="1.25.40.20">
    <property type="entry name" value="Ankyrin repeat-containing domain"/>
    <property type="match status" value="1"/>
</dbReference>
<dbReference type="Pfam" id="PF12796">
    <property type="entry name" value="Ank_2"/>
    <property type="match status" value="1"/>
</dbReference>
<accession>A0AAV8V725</accession>
<sequence>MQEQFNQKMAPSEYSYAGKTWTPCSTVDDNNSFFHAVFGEKVESGESYFDKHAVFRRMYWASFLTFFTNGDKSDELFEIIQKCFARRTTTDEEPLTNLDQYVNKILQSNYWVFMEEIPILCTLLNVRVVLFLDEREPVIFMPDARICRGFPFCNTAKITEQVIRLTNNRFERLGIAHHSEAQKEDEQEPEMCRSQLETQEDNDRIEGVYLQKKEHKKKGSAGFQGGEYQIGLLTMVLLNAVRKMKIWALSTENDEAGKFDDLVFESPEGDVLVQAKHKEGKNKIIKYEALMTTSTNGDFSLPKYYVSFQELKRKFNLRNVVICTNAGLQTDKKMDGLLVSRIANEDSLLRFEDKEVSFKTGGCFYVFNVNGDSKNVKNFLSDFKEKIKLFHKENIPNTEPCIADDDIKEFLGKLQFFVHYLDKASIDTFVDNLIASITLAANLDTRETFDAINKYIQNWFTAIQGVYISHLDAKSIFFNIRTNKYCETLQLYDVSFQNNTLNRLKGRILHVVTGHPILNIVKLYQALQKENAKTLFLSSEDDVTILQEGICVFSIPRYSFLVVTHPIKAKEQTMDKMYGKIKKILDDFKYKKLVLVAGEQDKMVERVITSNLSGYEEVKKEVGFGDLTEDTRDDMKRRRSILFQGYVVSLEELLGQNIADYLDCETLTKLAIKDSTIQIGTKVKHSDADADIDTYYIERKVKRSKENLPEAQLRNLKYLRDRIILISDSAGMGKTTILTKLAIGIKEDYPTLWVTKIDMNSHSNTLKQASKNRSKTVSVDDLLNDQISTKLDGDFIKKLFHKEDKVVLMLDAVDEVSGTYMKLVMNMISDFKTQKNFRNIFITTRPHLCRELEQALQVTAFTLEPFTKTDQEHFLAKYWTEKLAIRDETKKERCLMFSRILINKMSRWINENSTSTFAGIPLQTRMLAEWTATKTTTYGKLARSFLSSDNDEPQLPQRINLIQLYELFIEKKVDIFLIKGNTKGNSISEQAAMDKFEECHEYHRALALLNVFSWDDSQMFSTFRKVRDFPESFVADFVVRAGIVQRVEKNVSFIHRTFAEYFAAQSLVLELKQGSPSEEFRRFLLEEVLLTDEFNVVCMFFDHFLQSELTSIPKDTLSAFGQMDYISIESDHSPSYLYFFKLQNFTGVVDFFLACNDISDCKHLTGAPPYSKYADMVDYLVNGTDADSNKLNHYKESLLLSAGKYGHLKIFKLLIEDLGYVSSYASAFHAACRRNNLDVVKYLVEEVKVDVNIRDDNQFTPLKAAAEDGKLPVIKYLLSHNCDVNPKNREMAADIRKYVKKFGRGREPFT</sequence>
<name>A0AAV8V725_9CUCU</name>
<dbReference type="EMBL" id="JANEYG010000382">
    <property type="protein sequence ID" value="KAJ8909961.1"/>
    <property type="molecule type" value="Genomic_DNA"/>
</dbReference>
<dbReference type="Pfam" id="PF05729">
    <property type="entry name" value="NACHT"/>
    <property type="match status" value="1"/>
</dbReference>